<evidence type="ECO:0000313" key="5">
    <source>
        <dbReference type="Proteomes" id="UP000660745"/>
    </source>
</evidence>
<organism evidence="4 5">
    <name type="scientific">Nonomuraea glycinis</name>
    <dbReference type="NCBI Taxonomy" id="2047744"/>
    <lineage>
        <taxon>Bacteria</taxon>
        <taxon>Bacillati</taxon>
        <taxon>Actinomycetota</taxon>
        <taxon>Actinomycetes</taxon>
        <taxon>Streptosporangiales</taxon>
        <taxon>Streptosporangiaceae</taxon>
        <taxon>Nonomuraea</taxon>
    </lineage>
</organism>
<comment type="similarity">
    <text evidence="1">Belongs to the Nudix hydrolase family.</text>
</comment>
<keyword evidence="2" id="KW-0378">Hydrolase</keyword>
<dbReference type="Proteomes" id="UP000660745">
    <property type="component" value="Unassembled WGS sequence"/>
</dbReference>
<dbReference type="InterPro" id="IPR000086">
    <property type="entry name" value="NUDIX_hydrolase_dom"/>
</dbReference>
<dbReference type="AlphaFoldDB" id="A0A918A638"/>
<dbReference type="InterPro" id="IPR015797">
    <property type="entry name" value="NUDIX_hydrolase-like_dom_sf"/>
</dbReference>
<name>A0A918A638_9ACTN</name>
<gene>
    <name evidence="4" type="ORF">GCM10012278_40740</name>
</gene>
<evidence type="ECO:0000259" key="3">
    <source>
        <dbReference type="PROSITE" id="PS51462"/>
    </source>
</evidence>
<evidence type="ECO:0000256" key="1">
    <source>
        <dbReference type="ARBA" id="ARBA00005582"/>
    </source>
</evidence>
<dbReference type="PANTHER" id="PTHR43736:SF1">
    <property type="entry name" value="DIHYDRONEOPTERIN TRIPHOSPHATE DIPHOSPHATASE"/>
    <property type="match status" value="1"/>
</dbReference>
<dbReference type="PROSITE" id="PS51462">
    <property type="entry name" value="NUDIX"/>
    <property type="match status" value="1"/>
</dbReference>
<sequence length="155" mass="17236">MQPSVRGILLDQDERLVIFRRTVPDRDIYWSVPGGHVEPGDATLEHTLHRELLEELGATVSAVTPLTTVSYPWQGGVKIQHVYGCRLLSMDPALRHGPEFEDPSRGVYEVERLPLAESEITSRHLVPEAVAAYLSAHITALPRLIADPRSPTDGR</sequence>
<proteinExistence type="inferred from homology"/>
<protein>
    <recommendedName>
        <fullName evidence="3">Nudix hydrolase domain-containing protein</fullName>
    </recommendedName>
</protein>
<dbReference type="Pfam" id="PF00293">
    <property type="entry name" value="NUDIX"/>
    <property type="match status" value="1"/>
</dbReference>
<accession>A0A918A638</accession>
<dbReference type="PANTHER" id="PTHR43736">
    <property type="entry name" value="ADP-RIBOSE PYROPHOSPHATASE"/>
    <property type="match status" value="1"/>
</dbReference>
<evidence type="ECO:0000256" key="2">
    <source>
        <dbReference type="ARBA" id="ARBA00022801"/>
    </source>
</evidence>
<dbReference type="InterPro" id="IPR020476">
    <property type="entry name" value="Nudix_hydrolase"/>
</dbReference>
<dbReference type="RefSeq" id="WP_189140214.1">
    <property type="nucleotide sequence ID" value="NZ_BMNK01000006.1"/>
</dbReference>
<dbReference type="EMBL" id="BMNK01000006">
    <property type="protein sequence ID" value="GGP08555.1"/>
    <property type="molecule type" value="Genomic_DNA"/>
</dbReference>
<dbReference type="SUPFAM" id="SSF55811">
    <property type="entry name" value="Nudix"/>
    <property type="match status" value="1"/>
</dbReference>
<evidence type="ECO:0000313" key="4">
    <source>
        <dbReference type="EMBL" id="GGP08555.1"/>
    </source>
</evidence>
<reference evidence="4" key="2">
    <citation type="submission" date="2020-09" db="EMBL/GenBank/DDBJ databases">
        <authorList>
            <person name="Sun Q."/>
            <person name="Zhou Y."/>
        </authorList>
    </citation>
    <scope>NUCLEOTIDE SEQUENCE</scope>
    <source>
        <strain evidence="4">CGMCC 4.7430</strain>
    </source>
</reference>
<comment type="caution">
    <text evidence="4">The sequence shown here is derived from an EMBL/GenBank/DDBJ whole genome shotgun (WGS) entry which is preliminary data.</text>
</comment>
<reference evidence="4" key="1">
    <citation type="journal article" date="2014" name="Int. J. Syst. Evol. Microbiol.">
        <title>Complete genome sequence of Corynebacterium casei LMG S-19264T (=DSM 44701T), isolated from a smear-ripened cheese.</title>
        <authorList>
            <consortium name="US DOE Joint Genome Institute (JGI-PGF)"/>
            <person name="Walter F."/>
            <person name="Albersmeier A."/>
            <person name="Kalinowski J."/>
            <person name="Ruckert C."/>
        </authorList>
    </citation>
    <scope>NUCLEOTIDE SEQUENCE</scope>
    <source>
        <strain evidence="4">CGMCC 4.7430</strain>
    </source>
</reference>
<keyword evidence="5" id="KW-1185">Reference proteome</keyword>
<feature type="domain" description="Nudix hydrolase" evidence="3">
    <location>
        <begin position="1"/>
        <end position="131"/>
    </location>
</feature>
<dbReference type="PRINTS" id="PR00502">
    <property type="entry name" value="NUDIXFAMILY"/>
</dbReference>
<dbReference type="Gene3D" id="3.90.79.10">
    <property type="entry name" value="Nucleoside Triphosphate Pyrophosphohydrolase"/>
    <property type="match status" value="1"/>
</dbReference>
<dbReference type="GO" id="GO:0016787">
    <property type="term" value="F:hydrolase activity"/>
    <property type="evidence" value="ECO:0007669"/>
    <property type="project" value="UniProtKB-KW"/>
</dbReference>